<dbReference type="AlphaFoldDB" id="A0AAE3D183"/>
<dbReference type="GO" id="GO:0016747">
    <property type="term" value="F:acyltransferase activity, transferring groups other than amino-acyl groups"/>
    <property type="evidence" value="ECO:0007669"/>
    <property type="project" value="InterPro"/>
</dbReference>
<proteinExistence type="predicted"/>
<accession>A0AAE3D183</accession>
<gene>
    <name evidence="4" type="ORF">K1W69_10630</name>
</gene>
<dbReference type="EMBL" id="JAICBX010000002">
    <property type="protein sequence ID" value="MBW8637641.1"/>
    <property type="molecule type" value="Genomic_DNA"/>
</dbReference>
<protein>
    <submittedName>
        <fullName evidence="4">GNAT family N-acetyltransferase</fullName>
    </submittedName>
</protein>
<keyword evidence="1" id="KW-0808">Transferase</keyword>
<sequence>MFDRSRPGLQTHPLSHGYSAAEHFLAGGAVNLRPMTAFDAEKLRTFLNELTDKSRRERFLRPVSEMPDYLLRSLTRLNGRRHVAFMAEATEEGSKRMVGEARYAVDPEHPGEAEFAIAVDDRWQGRGIAVRLLDALENRARTGGLRRLFADTLDDNHAMLSLARRCGYTVAANRREVGVKRLVKDLAASSALH</sequence>
<feature type="domain" description="N-acetyltransferase" evidence="3">
    <location>
        <begin position="30"/>
        <end position="187"/>
    </location>
</feature>
<dbReference type="Gene3D" id="3.40.630.30">
    <property type="match status" value="1"/>
</dbReference>
<dbReference type="InterPro" id="IPR016181">
    <property type="entry name" value="Acyl_CoA_acyltransferase"/>
</dbReference>
<evidence type="ECO:0000256" key="1">
    <source>
        <dbReference type="ARBA" id="ARBA00022679"/>
    </source>
</evidence>
<reference evidence="4" key="1">
    <citation type="submission" date="2021-08" db="EMBL/GenBank/DDBJ databases">
        <title>Hoeflea bacterium WL0058 sp. nov., isolated from the sediment.</title>
        <authorList>
            <person name="Wang L."/>
            <person name="Zhang D."/>
        </authorList>
    </citation>
    <scope>NUCLEOTIDE SEQUENCE</scope>
    <source>
        <strain evidence="4">WL0058</strain>
    </source>
</reference>
<dbReference type="SUPFAM" id="SSF55729">
    <property type="entry name" value="Acyl-CoA N-acyltransferases (Nat)"/>
    <property type="match status" value="1"/>
</dbReference>
<dbReference type="InterPro" id="IPR000182">
    <property type="entry name" value="GNAT_dom"/>
</dbReference>
<dbReference type="PROSITE" id="PS51186">
    <property type="entry name" value="GNAT"/>
    <property type="match status" value="1"/>
</dbReference>
<evidence type="ECO:0000256" key="2">
    <source>
        <dbReference type="ARBA" id="ARBA00023315"/>
    </source>
</evidence>
<dbReference type="CDD" id="cd04301">
    <property type="entry name" value="NAT_SF"/>
    <property type="match status" value="1"/>
</dbReference>
<evidence type="ECO:0000313" key="5">
    <source>
        <dbReference type="Proteomes" id="UP001196509"/>
    </source>
</evidence>
<keyword evidence="5" id="KW-1185">Reference proteome</keyword>
<dbReference type="InterPro" id="IPR050832">
    <property type="entry name" value="Bact_Acetyltransf"/>
</dbReference>
<organism evidence="4 5">
    <name type="scientific">Flavimaribacter sediminis</name>
    <dbReference type="NCBI Taxonomy" id="2865987"/>
    <lineage>
        <taxon>Bacteria</taxon>
        <taxon>Pseudomonadati</taxon>
        <taxon>Pseudomonadota</taxon>
        <taxon>Alphaproteobacteria</taxon>
        <taxon>Hyphomicrobiales</taxon>
        <taxon>Rhizobiaceae</taxon>
        <taxon>Flavimaribacter</taxon>
    </lineage>
</organism>
<dbReference type="Pfam" id="PF00583">
    <property type="entry name" value="Acetyltransf_1"/>
    <property type="match status" value="1"/>
</dbReference>
<evidence type="ECO:0000259" key="3">
    <source>
        <dbReference type="PROSITE" id="PS51186"/>
    </source>
</evidence>
<keyword evidence="2" id="KW-0012">Acyltransferase</keyword>
<comment type="caution">
    <text evidence="4">The sequence shown here is derived from an EMBL/GenBank/DDBJ whole genome shotgun (WGS) entry which is preliminary data.</text>
</comment>
<evidence type="ECO:0000313" key="4">
    <source>
        <dbReference type="EMBL" id="MBW8637641.1"/>
    </source>
</evidence>
<dbReference type="Proteomes" id="UP001196509">
    <property type="component" value="Unassembled WGS sequence"/>
</dbReference>
<dbReference type="PANTHER" id="PTHR43877">
    <property type="entry name" value="AMINOALKYLPHOSPHONATE N-ACETYLTRANSFERASE-RELATED-RELATED"/>
    <property type="match status" value="1"/>
</dbReference>
<dbReference type="RefSeq" id="WP_220228327.1">
    <property type="nucleotide sequence ID" value="NZ_JAICBX010000002.1"/>
</dbReference>
<name>A0AAE3D183_9HYPH</name>